<sequence length="51" mass="5617">MLERFIQAALITFLLHLIAGLNASTQIPRKTISPVTEIPPAVIGSTIHFFK</sequence>
<protein>
    <submittedName>
        <fullName evidence="1">Uncharacterized protein</fullName>
    </submittedName>
</protein>
<dbReference type="RefSeq" id="WP_015214994.1">
    <property type="nucleotide sequence ID" value="NC_019771.1"/>
</dbReference>
<gene>
    <name evidence="1" type="ordered locus">Anacy_2942</name>
</gene>
<reference evidence="2" key="1">
    <citation type="journal article" date="2013" name="Proc. Natl. Acad. Sci. U.S.A.">
        <title>Improving the coverage of the cyanobacterial phylum using diversity-driven genome sequencing.</title>
        <authorList>
            <person name="Shih P.M."/>
            <person name="Wu D."/>
            <person name="Latifi A."/>
            <person name="Axen S.D."/>
            <person name="Fewer D.P."/>
            <person name="Talla E."/>
            <person name="Calteau A."/>
            <person name="Cai F."/>
            <person name="Tandeau de Marsac N."/>
            <person name="Rippka R."/>
            <person name="Herdman M."/>
            <person name="Sivonen K."/>
            <person name="Coursin T."/>
            <person name="Laurent T."/>
            <person name="Goodwin L."/>
            <person name="Nolan M."/>
            <person name="Davenport K.W."/>
            <person name="Han C.S."/>
            <person name="Rubin E.M."/>
            <person name="Eisen J.A."/>
            <person name="Woyke T."/>
            <person name="Gugger M."/>
            <person name="Kerfeld C.A."/>
        </authorList>
    </citation>
    <scope>NUCLEOTIDE SEQUENCE [LARGE SCALE GENOMIC DNA]</scope>
    <source>
        <strain evidence="2">ATCC 27899 / PCC 7122</strain>
    </source>
</reference>
<dbReference type="Proteomes" id="UP000010474">
    <property type="component" value="Chromosome"/>
</dbReference>
<dbReference type="EMBL" id="CP003659">
    <property type="protein sequence ID" value="AFZ58364.1"/>
    <property type="molecule type" value="Genomic_DNA"/>
</dbReference>
<dbReference type="HOGENOM" id="CLU_213937_0_0_3"/>
<proteinExistence type="predicted"/>
<dbReference type="AlphaFoldDB" id="K9ZHX8"/>
<accession>K9ZHX8</accession>
<dbReference type="KEGG" id="acy:Anacy_2942"/>
<dbReference type="PATRIC" id="fig|272123.3.peg.3210"/>
<evidence type="ECO:0000313" key="1">
    <source>
        <dbReference type="EMBL" id="AFZ58364.1"/>
    </source>
</evidence>
<organism evidence="1 2">
    <name type="scientific">Anabaena cylindrica (strain ATCC 27899 / PCC 7122)</name>
    <dbReference type="NCBI Taxonomy" id="272123"/>
    <lineage>
        <taxon>Bacteria</taxon>
        <taxon>Bacillati</taxon>
        <taxon>Cyanobacteriota</taxon>
        <taxon>Cyanophyceae</taxon>
        <taxon>Nostocales</taxon>
        <taxon>Nostocaceae</taxon>
        <taxon>Anabaena</taxon>
    </lineage>
</organism>
<dbReference type="eggNOG" id="ENOG502ZRRZ">
    <property type="taxonomic scope" value="Bacteria"/>
</dbReference>
<keyword evidence="2" id="KW-1185">Reference proteome</keyword>
<name>K9ZHX8_ANACC</name>
<evidence type="ECO:0000313" key="2">
    <source>
        <dbReference type="Proteomes" id="UP000010474"/>
    </source>
</evidence>